<dbReference type="Proteomes" id="UP000598467">
    <property type="component" value="Unassembled WGS sequence"/>
</dbReference>
<evidence type="ECO:0000256" key="2">
    <source>
        <dbReference type="ARBA" id="ARBA00004370"/>
    </source>
</evidence>
<dbReference type="CDD" id="cd00075">
    <property type="entry name" value="HATPase"/>
    <property type="match status" value="1"/>
</dbReference>
<keyword evidence="9 10" id="KW-0472">Membrane</keyword>
<dbReference type="InterPro" id="IPR050428">
    <property type="entry name" value="TCS_sensor_his_kinase"/>
</dbReference>
<evidence type="ECO:0000259" key="11">
    <source>
        <dbReference type="PROSITE" id="PS50109"/>
    </source>
</evidence>
<keyword evidence="6 10" id="KW-0812">Transmembrane</keyword>
<keyword evidence="5" id="KW-0808">Transferase</keyword>
<dbReference type="InterPro" id="IPR003594">
    <property type="entry name" value="HATPase_dom"/>
</dbReference>
<comment type="subcellular location">
    <subcellularLocation>
        <location evidence="2">Membrane</location>
    </subcellularLocation>
</comment>
<comment type="caution">
    <text evidence="12">The sequence shown here is derived from an EMBL/GenBank/DDBJ whole genome shotgun (WGS) entry which is preliminary data.</text>
</comment>
<comment type="catalytic activity">
    <reaction evidence="1">
        <text>ATP + protein L-histidine = ADP + protein N-phospho-L-histidine.</text>
        <dbReference type="EC" id="2.7.13.3"/>
    </reaction>
</comment>
<dbReference type="GO" id="GO:0000155">
    <property type="term" value="F:phosphorelay sensor kinase activity"/>
    <property type="evidence" value="ECO:0007669"/>
    <property type="project" value="InterPro"/>
</dbReference>
<gene>
    <name evidence="12" type="ORF">HK439_05205</name>
</gene>
<evidence type="ECO:0000256" key="10">
    <source>
        <dbReference type="SAM" id="Phobius"/>
    </source>
</evidence>
<dbReference type="PANTHER" id="PTHR45436:SF1">
    <property type="entry name" value="SENSOR PROTEIN QSEC"/>
    <property type="match status" value="1"/>
</dbReference>
<dbReference type="Gene3D" id="1.10.287.130">
    <property type="match status" value="1"/>
</dbReference>
<dbReference type="InterPro" id="IPR013727">
    <property type="entry name" value="2CSK_N"/>
</dbReference>
<keyword evidence="8 10" id="KW-1133">Transmembrane helix</keyword>
<evidence type="ECO:0000313" key="13">
    <source>
        <dbReference type="Proteomes" id="UP000598467"/>
    </source>
</evidence>
<dbReference type="Gene3D" id="3.30.565.10">
    <property type="entry name" value="Histidine kinase-like ATPase, C-terminal domain"/>
    <property type="match status" value="1"/>
</dbReference>
<evidence type="ECO:0000313" key="12">
    <source>
        <dbReference type="EMBL" id="MBD1545649.1"/>
    </source>
</evidence>
<dbReference type="PROSITE" id="PS50109">
    <property type="entry name" value="HIS_KIN"/>
    <property type="match status" value="1"/>
</dbReference>
<dbReference type="Pfam" id="PF00512">
    <property type="entry name" value="HisKA"/>
    <property type="match status" value="1"/>
</dbReference>
<dbReference type="RefSeq" id="WP_190290326.1">
    <property type="nucleotide sequence ID" value="NZ_JABFCZ010000005.1"/>
</dbReference>
<dbReference type="CDD" id="cd00082">
    <property type="entry name" value="HisKA"/>
    <property type="match status" value="1"/>
</dbReference>
<protein>
    <recommendedName>
        <fullName evidence="3">histidine kinase</fullName>
        <ecNumber evidence="3">2.7.13.3</ecNumber>
    </recommendedName>
</protein>
<dbReference type="EMBL" id="JABFCZ010000005">
    <property type="protein sequence ID" value="MBD1545649.1"/>
    <property type="molecule type" value="Genomic_DNA"/>
</dbReference>
<evidence type="ECO:0000256" key="6">
    <source>
        <dbReference type="ARBA" id="ARBA00022692"/>
    </source>
</evidence>
<dbReference type="AlphaFoldDB" id="A0A926S8Y3"/>
<dbReference type="InterPro" id="IPR036097">
    <property type="entry name" value="HisK_dim/P_sf"/>
</dbReference>
<dbReference type="GO" id="GO:0005886">
    <property type="term" value="C:plasma membrane"/>
    <property type="evidence" value="ECO:0007669"/>
    <property type="project" value="TreeGrafter"/>
</dbReference>
<sequence>MITQATSLRIRLMVLILVPLIIISLIAGYWRFKAARATSEALFDRTLVAVTMAISRDVVIKEGDALSETTLDLLRDSSGGGKLFYHVTGPDGVFVTGYAYPPAAPKDIRDKADFPVLFEGTYRHEGVRVARLTEYLNVGGVSGFATVTVWQNKAAREAFARNLAVRAALLMGSLILTVAGVVWFGINLGLKPLLELQDAIAIRSPKDMSIIRRPVPPEVSGVVQTLNNLFGEVSKAIASRDVFISNAAHQMRNPIASILTMATAARDAKTDTDRRERTTEVVEAARHASRLTQQLLSYERARDPAGPRNFEEIAAADLAREVCTRNAKAIFDRDAELVFDDQSGGAMILADPLMLSEALQNLIDNALTHSGPGLTTVEVQVEADKETVSFLVRNDGNSLDTENLSVAFERFGQLSGGEGSGLGLPIVREIMGQHGGTVEPVPVETGTCFKLTLKRDVPTQKD</sequence>
<dbReference type="InterPro" id="IPR003661">
    <property type="entry name" value="HisK_dim/P_dom"/>
</dbReference>
<feature type="transmembrane region" description="Helical" evidence="10">
    <location>
        <begin position="12"/>
        <end position="30"/>
    </location>
</feature>
<evidence type="ECO:0000256" key="8">
    <source>
        <dbReference type="ARBA" id="ARBA00022989"/>
    </source>
</evidence>
<dbReference type="PANTHER" id="PTHR45436">
    <property type="entry name" value="SENSOR HISTIDINE KINASE YKOH"/>
    <property type="match status" value="1"/>
</dbReference>
<dbReference type="SUPFAM" id="SSF47384">
    <property type="entry name" value="Homodimeric domain of signal transducing histidine kinase"/>
    <property type="match status" value="1"/>
</dbReference>
<dbReference type="InterPro" id="IPR005467">
    <property type="entry name" value="His_kinase_dom"/>
</dbReference>
<dbReference type="SUPFAM" id="SSF55874">
    <property type="entry name" value="ATPase domain of HSP90 chaperone/DNA topoisomerase II/histidine kinase"/>
    <property type="match status" value="1"/>
</dbReference>
<evidence type="ECO:0000256" key="5">
    <source>
        <dbReference type="ARBA" id="ARBA00022679"/>
    </source>
</evidence>
<name>A0A926S8Y3_9HYPH</name>
<dbReference type="PRINTS" id="PR00344">
    <property type="entry name" value="BCTRLSENSOR"/>
</dbReference>
<dbReference type="Pfam" id="PF08521">
    <property type="entry name" value="2CSK_N"/>
    <property type="match status" value="1"/>
</dbReference>
<keyword evidence="4" id="KW-0597">Phosphoprotein</keyword>
<proteinExistence type="predicted"/>
<feature type="transmembrane region" description="Helical" evidence="10">
    <location>
        <begin position="163"/>
        <end position="186"/>
    </location>
</feature>
<evidence type="ECO:0000256" key="9">
    <source>
        <dbReference type="ARBA" id="ARBA00023136"/>
    </source>
</evidence>
<dbReference type="EC" id="2.7.13.3" evidence="3"/>
<feature type="domain" description="Histidine kinase" evidence="11">
    <location>
        <begin position="246"/>
        <end position="457"/>
    </location>
</feature>
<dbReference type="Pfam" id="PF02518">
    <property type="entry name" value="HATPase_c"/>
    <property type="match status" value="1"/>
</dbReference>
<dbReference type="SMART" id="SM00387">
    <property type="entry name" value="HATPase_c"/>
    <property type="match status" value="1"/>
</dbReference>
<accession>A0A926S8Y3</accession>
<dbReference type="InterPro" id="IPR004358">
    <property type="entry name" value="Sig_transdc_His_kin-like_C"/>
</dbReference>
<evidence type="ECO:0000256" key="3">
    <source>
        <dbReference type="ARBA" id="ARBA00012438"/>
    </source>
</evidence>
<evidence type="ECO:0000256" key="4">
    <source>
        <dbReference type="ARBA" id="ARBA00022553"/>
    </source>
</evidence>
<evidence type="ECO:0000256" key="1">
    <source>
        <dbReference type="ARBA" id="ARBA00000085"/>
    </source>
</evidence>
<keyword evidence="7 12" id="KW-0418">Kinase</keyword>
<evidence type="ECO:0000256" key="7">
    <source>
        <dbReference type="ARBA" id="ARBA00022777"/>
    </source>
</evidence>
<reference evidence="12" key="1">
    <citation type="submission" date="2020-05" db="EMBL/GenBank/DDBJ databases">
        <title>Identification of trans-AT polyketide cluster in two marine bacteria, producers of a novel glutaramide-containing polyketide sesbanimide D and analogs.</title>
        <authorList>
            <person name="Kacar D."/>
            <person name="Rodriguez P."/>
            <person name="Canedo L."/>
            <person name="Gonzalez E."/>
            <person name="Galan B."/>
            <person name="De La Calle F."/>
            <person name="Garcia J.L."/>
        </authorList>
    </citation>
    <scope>NUCLEOTIDE SEQUENCE</scope>
    <source>
        <strain evidence="12">PHM038</strain>
    </source>
</reference>
<dbReference type="SMART" id="SM00388">
    <property type="entry name" value="HisKA"/>
    <property type="match status" value="1"/>
</dbReference>
<organism evidence="12 13">
    <name type="scientific">Roseibium aggregatum</name>
    <dbReference type="NCBI Taxonomy" id="187304"/>
    <lineage>
        <taxon>Bacteria</taxon>
        <taxon>Pseudomonadati</taxon>
        <taxon>Pseudomonadota</taxon>
        <taxon>Alphaproteobacteria</taxon>
        <taxon>Hyphomicrobiales</taxon>
        <taxon>Stappiaceae</taxon>
        <taxon>Roseibium</taxon>
    </lineage>
</organism>
<dbReference type="InterPro" id="IPR036890">
    <property type="entry name" value="HATPase_C_sf"/>
</dbReference>